<dbReference type="SMART" id="SM00342">
    <property type="entry name" value="HTH_ARAC"/>
    <property type="match status" value="1"/>
</dbReference>
<dbReference type="InterPro" id="IPR041522">
    <property type="entry name" value="CdaR_GGDEF"/>
</dbReference>
<evidence type="ECO:0000259" key="6">
    <source>
        <dbReference type="PROSITE" id="PS50110"/>
    </source>
</evidence>
<evidence type="ECO:0000259" key="5">
    <source>
        <dbReference type="PROSITE" id="PS01124"/>
    </source>
</evidence>
<dbReference type="GO" id="GO:0000160">
    <property type="term" value="P:phosphorelay signal transduction system"/>
    <property type="evidence" value="ECO:0007669"/>
    <property type="project" value="InterPro"/>
</dbReference>
<dbReference type="InterPro" id="IPR018060">
    <property type="entry name" value="HTH_AraC"/>
</dbReference>
<dbReference type="Pfam" id="PF17853">
    <property type="entry name" value="GGDEF_2"/>
    <property type="match status" value="1"/>
</dbReference>
<dbReference type="Pfam" id="PF12833">
    <property type="entry name" value="HTH_18"/>
    <property type="match status" value="1"/>
</dbReference>
<dbReference type="GO" id="GO:0043565">
    <property type="term" value="F:sequence-specific DNA binding"/>
    <property type="evidence" value="ECO:0007669"/>
    <property type="project" value="InterPro"/>
</dbReference>
<evidence type="ECO:0000313" key="8">
    <source>
        <dbReference type="Proteomes" id="UP000694308"/>
    </source>
</evidence>
<evidence type="ECO:0000256" key="4">
    <source>
        <dbReference type="PROSITE-ProRule" id="PRU00169"/>
    </source>
</evidence>
<protein>
    <submittedName>
        <fullName evidence="7">Response regulator</fullName>
    </submittedName>
</protein>
<dbReference type="PROSITE" id="PS01124">
    <property type="entry name" value="HTH_ARAC_FAMILY_2"/>
    <property type="match status" value="1"/>
</dbReference>
<dbReference type="Pfam" id="PF00072">
    <property type="entry name" value="Response_reg"/>
    <property type="match status" value="1"/>
</dbReference>
<keyword evidence="1" id="KW-0805">Transcription regulation</keyword>
<keyword evidence="4" id="KW-0597">Phosphoprotein</keyword>
<keyword evidence="8" id="KW-1185">Reference proteome</keyword>
<dbReference type="EMBL" id="JAEEGC010000111">
    <property type="protein sequence ID" value="MBV7275138.1"/>
    <property type="molecule type" value="Genomic_DNA"/>
</dbReference>
<gene>
    <name evidence="7" type="ORF">I6U48_19750</name>
</gene>
<dbReference type="CDD" id="cd17536">
    <property type="entry name" value="REC_YesN-like"/>
    <property type="match status" value="1"/>
</dbReference>
<evidence type="ECO:0000313" key="7">
    <source>
        <dbReference type="EMBL" id="MBV7275138.1"/>
    </source>
</evidence>
<reference evidence="7" key="1">
    <citation type="submission" date="2020-12" db="EMBL/GenBank/DDBJ databases">
        <title>Clostridium thailandense sp. nov., a novel acetogenic bacterium isolated from peat land soil in Thailand.</title>
        <authorList>
            <person name="Chaikitkaew S."/>
            <person name="Birkeland N.K."/>
        </authorList>
    </citation>
    <scope>NUCLEOTIDE SEQUENCE</scope>
    <source>
        <strain evidence="7">PL3</strain>
    </source>
</reference>
<dbReference type="GO" id="GO:0003700">
    <property type="term" value="F:DNA-binding transcription factor activity"/>
    <property type="evidence" value="ECO:0007669"/>
    <property type="project" value="InterPro"/>
</dbReference>
<proteinExistence type="predicted"/>
<keyword evidence="2" id="KW-0238">DNA-binding</keyword>
<feature type="domain" description="Response regulatory" evidence="6">
    <location>
        <begin position="3"/>
        <end position="120"/>
    </location>
</feature>
<dbReference type="Proteomes" id="UP000694308">
    <property type="component" value="Unassembled WGS sequence"/>
</dbReference>
<dbReference type="InterPro" id="IPR001789">
    <property type="entry name" value="Sig_transdc_resp-reg_receiver"/>
</dbReference>
<sequence length="427" mass="49814">MIKVLIVDDEKLERKSLKSIISNKYNDEITLFEAKNGREAIQICDMEKPDIVITDIRMPGIDGIQVIKKIKSFLPNTYFLILTAYDYFDFAKEAIECGVKEYILKPFDREALLKKIDYAIRYINVEREKLKNQVEIEEKMGNFIPVLESELIYCIVNGNLNSIEYESYMGYLGINFNKGYCIVARIDESQNQSEKKLKMKIGDYLKETVSRNNRLVSSYKFIKYITFFMDCDEHLTDYEIVEDSINISKSMAYEIRKRFNTSVTVGIGSVCNSIESIHTSYLEACKCIEVKQNNVDVIHYNDLDKRDVNGLSDIENKVQYKEIFSRVINYISENYNKDISLEKTAKKFNLSSYYFSRTFREVFGKTFSEKLTSIRMDKAKELLDKEDSNIKDVCYEVGYNDPNYFSKAFKKCVGMNPSEYKNKKSSV</sequence>
<organism evidence="7 8">
    <name type="scientific">Clostridium thailandense</name>
    <dbReference type="NCBI Taxonomy" id="2794346"/>
    <lineage>
        <taxon>Bacteria</taxon>
        <taxon>Bacillati</taxon>
        <taxon>Bacillota</taxon>
        <taxon>Clostridia</taxon>
        <taxon>Eubacteriales</taxon>
        <taxon>Clostridiaceae</taxon>
        <taxon>Clostridium</taxon>
    </lineage>
</organism>
<keyword evidence="3" id="KW-0804">Transcription</keyword>
<dbReference type="AlphaFoldDB" id="A0A949TYU2"/>
<dbReference type="PANTHER" id="PTHR43280:SF28">
    <property type="entry name" value="HTH-TYPE TRANSCRIPTIONAL ACTIVATOR RHAS"/>
    <property type="match status" value="1"/>
</dbReference>
<dbReference type="SMART" id="SM00448">
    <property type="entry name" value="REC"/>
    <property type="match status" value="1"/>
</dbReference>
<evidence type="ECO:0000256" key="3">
    <source>
        <dbReference type="ARBA" id="ARBA00023163"/>
    </source>
</evidence>
<evidence type="ECO:0000256" key="2">
    <source>
        <dbReference type="ARBA" id="ARBA00023125"/>
    </source>
</evidence>
<evidence type="ECO:0000256" key="1">
    <source>
        <dbReference type="ARBA" id="ARBA00023015"/>
    </source>
</evidence>
<feature type="domain" description="HTH araC/xylS-type" evidence="5">
    <location>
        <begin position="325"/>
        <end position="423"/>
    </location>
</feature>
<dbReference type="PROSITE" id="PS00041">
    <property type="entry name" value="HTH_ARAC_FAMILY_1"/>
    <property type="match status" value="1"/>
</dbReference>
<dbReference type="PROSITE" id="PS50110">
    <property type="entry name" value="RESPONSE_REGULATORY"/>
    <property type="match status" value="1"/>
</dbReference>
<dbReference type="RefSeq" id="WP_218322194.1">
    <property type="nucleotide sequence ID" value="NZ_JAEEGC010000111.1"/>
</dbReference>
<dbReference type="PANTHER" id="PTHR43280">
    <property type="entry name" value="ARAC-FAMILY TRANSCRIPTIONAL REGULATOR"/>
    <property type="match status" value="1"/>
</dbReference>
<comment type="caution">
    <text evidence="7">The sequence shown here is derived from an EMBL/GenBank/DDBJ whole genome shotgun (WGS) entry which is preliminary data.</text>
</comment>
<name>A0A949TYU2_9CLOT</name>
<feature type="modified residue" description="4-aspartylphosphate" evidence="4">
    <location>
        <position position="55"/>
    </location>
</feature>
<dbReference type="InterPro" id="IPR018062">
    <property type="entry name" value="HTH_AraC-typ_CS"/>
</dbReference>
<accession>A0A949TYU2</accession>